<organism evidence="2 3">
    <name type="scientific">SAR86 cluster bacterium</name>
    <dbReference type="NCBI Taxonomy" id="2030880"/>
    <lineage>
        <taxon>Bacteria</taxon>
        <taxon>Pseudomonadati</taxon>
        <taxon>Pseudomonadota</taxon>
        <taxon>Gammaproteobacteria</taxon>
        <taxon>SAR86 cluster</taxon>
    </lineage>
</organism>
<keyword evidence="1" id="KW-1133">Transmembrane helix</keyword>
<dbReference type="PANTHER" id="PTHR38568:SF1">
    <property type="entry name" value="DUF445 DOMAIN-CONTAINING PROTEIN"/>
    <property type="match status" value="1"/>
</dbReference>
<accession>A0A2A5CHU6</accession>
<evidence type="ECO:0000256" key="1">
    <source>
        <dbReference type="SAM" id="Phobius"/>
    </source>
</evidence>
<reference evidence="3" key="1">
    <citation type="submission" date="2017-08" db="EMBL/GenBank/DDBJ databases">
        <title>A dynamic microbial community with high functional redundancy inhabits the cold, oxic subseafloor aquifer.</title>
        <authorList>
            <person name="Tully B.J."/>
            <person name="Wheat C.G."/>
            <person name="Glazer B.T."/>
            <person name="Huber J.A."/>
        </authorList>
    </citation>
    <scope>NUCLEOTIDE SEQUENCE [LARGE SCALE GENOMIC DNA]</scope>
</reference>
<dbReference type="Pfam" id="PF04286">
    <property type="entry name" value="DUF445"/>
    <property type="match status" value="1"/>
</dbReference>
<feature type="transmembrane region" description="Helical" evidence="1">
    <location>
        <begin position="28"/>
        <end position="51"/>
    </location>
</feature>
<dbReference type="AlphaFoldDB" id="A0A2A5CHU6"/>
<dbReference type="Proteomes" id="UP000228987">
    <property type="component" value="Unassembled WGS sequence"/>
</dbReference>
<feature type="transmembrane region" description="Helical" evidence="1">
    <location>
        <begin position="5"/>
        <end position="22"/>
    </location>
</feature>
<feature type="transmembrane region" description="Helical" evidence="1">
    <location>
        <begin position="214"/>
        <end position="235"/>
    </location>
</feature>
<dbReference type="EMBL" id="NVWI01000002">
    <property type="protein sequence ID" value="PCJ42946.1"/>
    <property type="molecule type" value="Genomic_DNA"/>
</dbReference>
<dbReference type="InterPro" id="IPR007383">
    <property type="entry name" value="DUF445"/>
</dbReference>
<evidence type="ECO:0000313" key="3">
    <source>
        <dbReference type="Proteomes" id="UP000228987"/>
    </source>
</evidence>
<evidence type="ECO:0000313" key="2">
    <source>
        <dbReference type="EMBL" id="PCJ42946.1"/>
    </source>
</evidence>
<comment type="caution">
    <text evidence="2">The sequence shown here is derived from an EMBL/GenBank/DDBJ whole genome shotgun (WGS) entry which is preliminary data.</text>
</comment>
<proteinExistence type="predicted"/>
<keyword evidence="1" id="KW-0472">Membrane</keyword>
<sequence>MDKAVLTNLVALVIVIIGLFLPTEFQALTLNIGLFALSGAFTNWLAVHMLFEKVPGFYGSGVIPARFEEFKHGIKTLIMGQFFTPSNIEQFLSGSLSGNDEEQSESFVKKMTDKVDFSAAYDSLVDVIMESSFAGMLSMLGGAEALKPLREPFINKMRDFLSRLADDKDFLQQFQKSAADNLLAKVEGIVEKRLDELTPELVKEIIQQMIKKHLGWLVVWGGVIGGLIGLVVSLFL</sequence>
<protein>
    <submittedName>
        <fullName evidence="2">DUF445 domain-containing protein</fullName>
    </submittedName>
</protein>
<name>A0A2A5CHU6_9GAMM</name>
<gene>
    <name evidence="2" type="ORF">COA71_03430</name>
</gene>
<dbReference type="PANTHER" id="PTHR38568">
    <property type="entry name" value="DUF445 DOMAIN-CONTAINING PROTEIN-RELATED"/>
    <property type="match status" value="1"/>
</dbReference>
<keyword evidence="1" id="KW-0812">Transmembrane</keyword>